<accession>A0A8J6PFR4</accession>
<feature type="transmembrane region" description="Helical" evidence="1">
    <location>
        <begin position="45"/>
        <end position="66"/>
    </location>
</feature>
<keyword evidence="1" id="KW-1133">Transmembrane helix</keyword>
<feature type="transmembrane region" description="Helical" evidence="1">
    <location>
        <begin position="73"/>
        <end position="94"/>
    </location>
</feature>
<feature type="transmembrane region" description="Helical" evidence="1">
    <location>
        <begin position="106"/>
        <end position="125"/>
    </location>
</feature>
<dbReference type="EMBL" id="JACVEL010000012">
    <property type="protein sequence ID" value="MBC9813625.1"/>
    <property type="molecule type" value="Genomic_DNA"/>
</dbReference>
<keyword evidence="1" id="KW-0812">Transmembrane</keyword>
<sequence>MKKVTLLFWIGFGIYLIGLFLPYRIEMSYDPATMATIDKKYESGIEHIAPLFSLIPLILLIIFTVIRHSNFTRWACLLLAISLIFPALPFYFFTTSLCFYCKPEQGIGFYLHCIASLLILIAMIAKIRVPVTGDKNSETEDLLDNF</sequence>
<evidence type="ECO:0000313" key="3">
    <source>
        <dbReference type="Proteomes" id="UP000652681"/>
    </source>
</evidence>
<keyword evidence="1" id="KW-0472">Membrane</keyword>
<reference evidence="2" key="1">
    <citation type="submission" date="2020-09" db="EMBL/GenBank/DDBJ databases">
        <title>Taishania pollutisoli gen. nov., sp. nov., Isolated from Tetrabromobisphenol A-Contaminated Soil.</title>
        <authorList>
            <person name="Chen Q."/>
        </authorList>
    </citation>
    <scope>NUCLEOTIDE SEQUENCE</scope>
    <source>
        <strain evidence="2">CZZ-1</strain>
    </source>
</reference>
<evidence type="ECO:0000313" key="2">
    <source>
        <dbReference type="EMBL" id="MBC9813625.1"/>
    </source>
</evidence>
<gene>
    <name evidence="2" type="ORF">H9Y05_14205</name>
</gene>
<dbReference type="Proteomes" id="UP000652681">
    <property type="component" value="Unassembled WGS sequence"/>
</dbReference>
<dbReference type="RefSeq" id="WP_163491005.1">
    <property type="nucleotide sequence ID" value="NZ_JACVEL010000012.1"/>
</dbReference>
<comment type="caution">
    <text evidence="2">The sequence shown here is derived from an EMBL/GenBank/DDBJ whole genome shotgun (WGS) entry which is preliminary data.</text>
</comment>
<name>A0A8J6PFR4_9FLAO</name>
<evidence type="ECO:0000256" key="1">
    <source>
        <dbReference type="SAM" id="Phobius"/>
    </source>
</evidence>
<dbReference type="AlphaFoldDB" id="A0A8J6PFR4"/>
<keyword evidence="3" id="KW-1185">Reference proteome</keyword>
<proteinExistence type="predicted"/>
<feature type="transmembrane region" description="Helical" evidence="1">
    <location>
        <begin position="7"/>
        <end position="25"/>
    </location>
</feature>
<protein>
    <submittedName>
        <fullName evidence="2">Uncharacterized protein</fullName>
    </submittedName>
</protein>
<organism evidence="2 3">
    <name type="scientific">Taishania pollutisoli</name>
    <dbReference type="NCBI Taxonomy" id="2766479"/>
    <lineage>
        <taxon>Bacteria</taxon>
        <taxon>Pseudomonadati</taxon>
        <taxon>Bacteroidota</taxon>
        <taxon>Flavobacteriia</taxon>
        <taxon>Flavobacteriales</taxon>
        <taxon>Crocinitomicaceae</taxon>
        <taxon>Taishania</taxon>
    </lineage>
</organism>